<comment type="caution">
    <text evidence="6">The sequence shown here is derived from an EMBL/GenBank/DDBJ whole genome shotgun (WGS) entry which is preliminary data.</text>
</comment>
<dbReference type="AlphaFoldDB" id="A0A2T8HND6"/>
<evidence type="ECO:0000256" key="4">
    <source>
        <dbReference type="ARBA" id="ARBA00023284"/>
    </source>
</evidence>
<dbReference type="PANTHER" id="PTHR42852">
    <property type="entry name" value="THIOL:DISULFIDE INTERCHANGE PROTEIN DSBE"/>
    <property type="match status" value="1"/>
</dbReference>
<keyword evidence="4" id="KW-0676">Redox-active center</keyword>
<dbReference type="Proteomes" id="UP000245627">
    <property type="component" value="Unassembled WGS sequence"/>
</dbReference>
<dbReference type="OrthoDB" id="702151at2"/>
<evidence type="ECO:0000313" key="6">
    <source>
        <dbReference type="EMBL" id="PVH26946.1"/>
    </source>
</evidence>
<dbReference type="InterPro" id="IPR017937">
    <property type="entry name" value="Thioredoxin_CS"/>
</dbReference>
<evidence type="ECO:0000256" key="2">
    <source>
        <dbReference type="ARBA" id="ARBA00022748"/>
    </source>
</evidence>
<dbReference type="EMBL" id="QDKG01000001">
    <property type="protein sequence ID" value="PVH26946.1"/>
    <property type="molecule type" value="Genomic_DNA"/>
</dbReference>
<name>A0A2T8HND6_9SPHI</name>
<dbReference type="RefSeq" id="WP_116774801.1">
    <property type="nucleotide sequence ID" value="NZ_QDKG01000001.1"/>
</dbReference>
<dbReference type="PANTHER" id="PTHR42852:SF6">
    <property type="entry name" value="THIOL:DISULFIDE INTERCHANGE PROTEIN DSBE"/>
    <property type="match status" value="1"/>
</dbReference>
<evidence type="ECO:0000313" key="7">
    <source>
        <dbReference type="Proteomes" id="UP000245627"/>
    </source>
</evidence>
<dbReference type="GO" id="GO:0017004">
    <property type="term" value="P:cytochrome complex assembly"/>
    <property type="evidence" value="ECO:0007669"/>
    <property type="project" value="UniProtKB-KW"/>
</dbReference>
<reference evidence="6 7" key="1">
    <citation type="submission" date="2018-04" db="EMBL/GenBank/DDBJ databases">
        <title>Sphingobacterium cortibacter sp. nov.</title>
        <authorList>
            <person name="Li Y."/>
        </authorList>
    </citation>
    <scope>NUCLEOTIDE SEQUENCE [LARGE SCALE GENOMIC DNA]</scope>
    <source>
        <strain evidence="6 7">2c-3</strain>
    </source>
</reference>
<dbReference type="InterPro" id="IPR036249">
    <property type="entry name" value="Thioredoxin-like_sf"/>
</dbReference>
<dbReference type="Gene3D" id="3.40.30.10">
    <property type="entry name" value="Glutaredoxin"/>
    <property type="match status" value="1"/>
</dbReference>
<dbReference type="GO" id="GO:0030313">
    <property type="term" value="C:cell envelope"/>
    <property type="evidence" value="ECO:0007669"/>
    <property type="project" value="UniProtKB-SubCell"/>
</dbReference>
<dbReference type="GO" id="GO:0016491">
    <property type="term" value="F:oxidoreductase activity"/>
    <property type="evidence" value="ECO:0007669"/>
    <property type="project" value="InterPro"/>
</dbReference>
<evidence type="ECO:0000256" key="3">
    <source>
        <dbReference type="ARBA" id="ARBA00023157"/>
    </source>
</evidence>
<dbReference type="InterPro" id="IPR013766">
    <property type="entry name" value="Thioredoxin_domain"/>
</dbReference>
<dbReference type="InterPro" id="IPR050553">
    <property type="entry name" value="Thioredoxin_ResA/DsbE_sf"/>
</dbReference>
<dbReference type="PROSITE" id="PS00194">
    <property type="entry name" value="THIOREDOXIN_1"/>
    <property type="match status" value="1"/>
</dbReference>
<comment type="subcellular location">
    <subcellularLocation>
        <location evidence="1">Cell envelope</location>
    </subcellularLocation>
</comment>
<dbReference type="CDD" id="cd02966">
    <property type="entry name" value="TlpA_like_family"/>
    <property type="match status" value="1"/>
</dbReference>
<gene>
    <name evidence="6" type="ORF">DC487_04955</name>
</gene>
<organism evidence="6 7">
    <name type="scientific">Sphingobacterium corticibacter</name>
    <dbReference type="NCBI Taxonomy" id="2171749"/>
    <lineage>
        <taxon>Bacteria</taxon>
        <taxon>Pseudomonadati</taxon>
        <taxon>Bacteroidota</taxon>
        <taxon>Sphingobacteriia</taxon>
        <taxon>Sphingobacteriales</taxon>
        <taxon>Sphingobacteriaceae</taxon>
        <taxon>Sphingobacterium</taxon>
    </lineage>
</organism>
<evidence type="ECO:0000259" key="5">
    <source>
        <dbReference type="PROSITE" id="PS51352"/>
    </source>
</evidence>
<dbReference type="Pfam" id="PF08534">
    <property type="entry name" value="Redoxin"/>
    <property type="match status" value="1"/>
</dbReference>
<sequence length="394" mass="45202">MLRDIKKHLSFVLFFTVMSQLLYGQDTVSVKIKLVNVDRDKLMIHYNDGIMLDFIEDQAIDSIITLTKPNNTIFPRLDIGYAGTEFYVKYSVNNAISSLTIYGNDSESTIRIGDIFNLTSLLDTASNEIYRNLQNGQMAESKLLGELYPKYNNGGRDNDSIKNEFSHIVKQMNRKSIDFLRPYSHNFFSFFYFSDQIMGLSDLIEVDAQYYGELLTYFESTFPNEFKETLEGQKIATILGQKASGYKLGENQFFPDLDIKDIHGNAIPLNDFNEDFLLIDFWASWCGPCLRQLPQVKVLRGEFSEDHLKILSISIDRDSLAFTNARLKHDMNWAHVLDKGDMFGSRLGVGSIPTVVILDRNRQIVYYHNGGMLDLDRIRTILRAKDVAFNAQVE</sequence>
<feature type="domain" description="Thioredoxin" evidence="5">
    <location>
        <begin position="248"/>
        <end position="387"/>
    </location>
</feature>
<dbReference type="InterPro" id="IPR013740">
    <property type="entry name" value="Redoxin"/>
</dbReference>
<dbReference type="PROSITE" id="PS51352">
    <property type="entry name" value="THIOREDOXIN_2"/>
    <property type="match status" value="1"/>
</dbReference>
<keyword evidence="7" id="KW-1185">Reference proteome</keyword>
<keyword evidence="3" id="KW-1015">Disulfide bond</keyword>
<accession>A0A2T8HND6</accession>
<evidence type="ECO:0000256" key="1">
    <source>
        <dbReference type="ARBA" id="ARBA00004196"/>
    </source>
</evidence>
<keyword evidence="2" id="KW-0201">Cytochrome c-type biogenesis</keyword>
<proteinExistence type="predicted"/>
<protein>
    <recommendedName>
        <fullName evidence="5">Thioredoxin domain-containing protein</fullName>
    </recommendedName>
</protein>
<dbReference type="SUPFAM" id="SSF52833">
    <property type="entry name" value="Thioredoxin-like"/>
    <property type="match status" value="1"/>
</dbReference>